<name>A0A558D7B6_9GAMM</name>
<dbReference type="PANTHER" id="PTHR30388">
    <property type="entry name" value="ALDEHYDE OXIDOREDUCTASE MOLYBDENUM COFACTOR ASSEMBLY PROTEIN"/>
    <property type="match status" value="1"/>
</dbReference>
<evidence type="ECO:0000259" key="2">
    <source>
        <dbReference type="Pfam" id="PF13478"/>
    </source>
</evidence>
<protein>
    <submittedName>
        <fullName evidence="3">XdhC family protein</fullName>
    </submittedName>
</protein>
<gene>
    <name evidence="3" type="ORF">FHK82_06280</name>
</gene>
<dbReference type="Pfam" id="PF02625">
    <property type="entry name" value="XdhC_CoxI"/>
    <property type="match status" value="1"/>
</dbReference>
<comment type="caution">
    <text evidence="3">The sequence shown here is derived from an EMBL/GenBank/DDBJ whole genome shotgun (WGS) entry which is preliminary data.</text>
</comment>
<dbReference type="Pfam" id="PF13478">
    <property type="entry name" value="XdhC_C"/>
    <property type="match status" value="1"/>
</dbReference>
<dbReference type="Gene3D" id="3.40.50.720">
    <property type="entry name" value="NAD(P)-binding Rossmann-like Domain"/>
    <property type="match status" value="1"/>
</dbReference>
<dbReference type="InterPro" id="IPR003777">
    <property type="entry name" value="XdhC_CoxI"/>
</dbReference>
<dbReference type="InterPro" id="IPR052698">
    <property type="entry name" value="MoCofactor_Util/Proc"/>
</dbReference>
<dbReference type="InterPro" id="IPR027051">
    <property type="entry name" value="XdhC_Rossmann_dom"/>
</dbReference>
<organism evidence="3 4">
    <name type="scientific">Sedimenticola thiotaurini</name>
    <dbReference type="NCBI Taxonomy" id="1543721"/>
    <lineage>
        <taxon>Bacteria</taxon>
        <taxon>Pseudomonadati</taxon>
        <taxon>Pseudomonadota</taxon>
        <taxon>Gammaproteobacteria</taxon>
        <taxon>Chromatiales</taxon>
        <taxon>Sedimenticolaceae</taxon>
        <taxon>Sedimenticola</taxon>
    </lineage>
</organism>
<dbReference type="Proteomes" id="UP000317355">
    <property type="component" value="Unassembled WGS sequence"/>
</dbReference>
<feature type="domain" description="XdhC Rossmann" evidence="2">
    <location>
        <begin position="194"/>
        <end position="334"/>
    </location>
</feature>
<proteinExistence type="predicted"/>
<evidence type="ECO:0000313" key="3">
    <source>
        <dbReference type="EMBL" id="TVT56919.1"/>
    </source>
</evidence>
<feature type="domain" description="XdhC- CoxI" evidence="1">
    <location>
        <begin position="24"/>
        <end position="90"/>
    </location>
</feature>
<reference evidence="3 4" key="1">
    <citation type="submission" date="2019-07" db="EMBL/GenBank/DDBJ databases">
        <title>The pathways for chlorine oxyanion respiration interact through the shared metabolite chlorate.</title>
        <authorList>
            <person name="Barnum T.P."/>
            <person name="Cheng Y."/>
            <person name="Hill K.A."/>
            <person name="Lucas L.N."/>
            <person name="Carlson H.K."/>
            <person name="Coates J.D."/>
        </authorList>
    </citation>
    <scope>NUCLEOTIDE SEQUENCE [LARGE SCALE GENOMIC DNA]</scope>
    <source>
        <strain evidence="3">BK-3</strain>
    </source>
</reference>
<dbReference type="PANTHER" id="PTHR30388:SF4">
    <property type="entry name" value="MOLYBDENUM COFACTOR INSERTION CHAPERONE PAOD"/>
    <property type="match status" value="1"/>
</dbReference>
<dbReference type="EMBL" id="VMRY01000016">
    <property type="protein sequence ID" value="TVT56919.1"/>
    <property type="molecule type" value="Genomic_DNA"/>
</dbReference>
<sequence>MTLAIKKHDSHSSWGAELEQLAKWLANNHRVALVTVIATWGSSPRAVGSHMVIREDQCFFGSVSGGCIEGEVIRTAIQVIKEGQNRLLHFKVATDQAWEMGLSCGGRIELLIEAVDGHHPLVQRMLTPVAQETLWRLVKLVSGEQWLIESSKVNPDDSLPVSLSKPLTEAKKKQCSVRLDDDYFLQLYQAPTRLLIVGAVHIAQHLAVMASRCGLAPQVIDPRRGFARPERFPDTELVHDWPDRFLQTAPLRASNALVTLSHDPKIDDPALCTALDSEAFYIGALGSRKTHNERLQRLEKAGYGDRLQRIHGPVGLDLGGRAPAEIATAILAEIIQTRYRKDDHAAI</sequence>
<evidence type="ECO:0000259" key="1">
    <source>
        <dbReference type="Pfam" id="PF02625"/>
    </source>
</evidence>
<accession>A0A558D7B6</accession>
<evidence type="ECO:0000313" key="4">
    <source>
        <dbReference type="Proteomes" id="UP000317355"/>
    </source>
</evidence>
<dbReference type="AlphaFoldDB" id="A0A558D7B6"/>